<organism evidence="5 6">
    <name type="scientific">Bacteroides fragilis</name>
    <dbReference type="NCBI Taxonomy" id="817"/>
    <lineage>
        <taxon>Bacteria</taxon>
        <taxon>Pseudomonadati</taxon>
        <taxon>Bacteroidota</taxon>
        <taxon>Bacteroidia</taxon>
        <taxon>Bacteroidales</taxon>
        <taxon>Bacteroidaceae</taxon>
        <taxon>Bacteroides</taxon>
    </lineage>
</organism>
<dbReference type="Gene3D" id="3.40.630.30">
    <property type="match status" value="2"/>
</dbReference>
<name>A0A642KKE6_BACFG</name>
<dbReference type="Pfam" id="PF13673">
    <property type="entry name" value="Acetyltransf_10"/>
    <property type="match status" value="1"/>
</dbReference>
<keyword evidence="2" id="KW-0012">Acyltransferase</keyword>
<keyword evidence="1 5" id="KW-0808">Transferase</keyword>
<dbReference type="AlphaFoldDB" id="A0A642KKE6"/>
<proteinExistence type="inferred from homology"/>
<feature type="domain" description="N-acetyltransferase" evidence="4">
    <location>
        <begin position="184"/>
        <end position="337"/>
    </location>
</feature>
<dbReference type="InterPro" id="IPR051531">
    <property type="entry name" value="N-acetyltransferase"/>
</dbReference>
<dbReference type="PROSITE" id="PS51186">
    <property type="entry name" value="GNAT"/>
    <property type="match status" value="2"/>
</dbReference>
<gene>
    <name evidence="5" type="ORF">F2Z29_23100</name>
</gene>
<evidence type="ECO:0000256" key="3">
    <source>
        <dbReference type="ARBA" id="ARBA00038502"/>
    </source>
</evidence>
<dbReference type="SUPFAM" id="SSF55729">
    <property type="entry name" value="Acyl-CoA N-acyltransferases (Nat)"/>
    <property type="match status" value="2"/>
</dbReference>
<dbReference type="GO" id="GO:0005737">
    <property type="term" value="C:cytoplasm"/>
    <property type="evidence" value="ECO:0007669"/>
    <property type="project" value="TreeGrafter"/>
</dbReference>
<evidence type="ECO:0000313" key="6">
    <source>
        <dbReference type="Proteomes" id="UP000436803"/>
    </source>
</evidence>
<evidence type="ECO:0000313" key="5">
    <source>
        <dbReference type="EMBL" id="KAA5167280.1"/>
    </source>
</evidence>
<feature type="domain" description="N-acetyltransferase" evidence="4">
    <location>
        <begin position="10"/>
        <end position="172"/>
    </location>
</feature>
<dbReference type="CDD" id="cd04301">
    <property type="entry name" value="NAT_SF"/>
    <property type="match status" value="1"/>
</dbReference>
<dbReference type="EMBL" id="VWAW01000033">
    <property type="protein sequence ID" value="KAA5167280.1"/>
    <property type="molecule type" value="Genomic_DNA"/>
</dbReference>
<dbReference type="Proteomes" id="UP000436803">
    <property type="component" value="Unassembled WGS sequence"/>
</dbReference>
<evidence type="ECO:0000256" key="2">
    <source>
        <dbReference type="ARBA" id="ARBA00023315"/>
    </source>
</evidence>
<evidence type="ECO:0000259" key="4">
    <source>
        <dbReference type="PROSITE" id="PS51186"/>
    </source>
</evidence>
<evidence type="ECO:0000256" key="1">
    <source>
        <dbReference type="ARBA" id="ARBA00022679"/>
    </source>
</evidence>
<dbReference type="PANTHER" id="PTHR43792">
    <property type="entry name" value="GNAT FAMILY, PUTATIVE (AFU_ORTHOLOGUE AFUA_3G00765)-RELATED-RELATED"/>
    <property type="match status" value="1"/>
</dbReference>
<dbReference type="InterPro" id="IPR016181">
    <property type="entry name" value="Acyl_CoA_acyltransferase"/>
</dbReference>
<dbReference type="GO" id="GO:0008999">
    <property type="term" value="F:protein-N-terminal-alanine acetyltransferase activity"/>
    <property type="evidence" value="ECO:0007669"/>
    <property type="project" value="TreeGrafter"/>
</dbReference>
<accession>A0A642KKE6</accession>
<comment type="similarity">
    <text evidence="3">Belongs to the acetyltransferase family. RimJ subfamily.</text>
</comment>
<dbReference type="InterPro" id="IPR000182">
    <property type="entry name" value="GNAT_dom"/>
</dbReference>
<dbReference type="PANTHER" id="PTHR43792:SF8">
    <property type="entry name" value="[RIBOSOMAL PROTEIN US5]-ALANINE N-ACETYLTRANSFERASE"/>
    <property type="match status" value="1"/>
</dbReference>
<sequence length="337" mass="38382">MNKEIATERLVLRPWQESDAESLYKYAQDPAIGPIAGWPPHTSVEDSLNIIRTVFSAPETYAVVLKETREPVGSIGIMFGDGLHSAEMQPGEAEIGYWIGVPYWGQGLIPEAVRCLLQRCFEDLRMTSVWCGYYDGNTKSRRVMEKCGFRFHHTEEGKTSPLGDVRTEHFMRMTKEEWESAQHLSVRPLTEQDIPEMQELFRSTVLHVNAKDYTKAEVEDWASCGNSIEHWKELLAKNDYIGMLDGQGCVIGFSSMNAEGYLHSMFVHKDWQGRGVATLLLSEVEKMARGYGIHKISVEVSITARPFFEKRGYKVVKQQKAKANRLYLTNFAMEKAI</sequence>
<dbReference type="Pfam" id="PF13302">
    <property type="entry name" value="Acetyltransf_3"/>
    <property type="match status" value="1"/>
</dbReference>
<protein>
    <submittedName>
        <fullName evidence="5">GNAT family N-acetyltransferase</fullName>
    </submittedName>
</protein>
<reference evidence="5 6" key="1">
    <citation type="journal article" date="2019" name="Nat. Med.">
        <title>A library of human gut bacterial isolates paired with longitudinal multiomics data enables mechanistic microbiome research.</title>
        <authorList>
            <person name="Poyet M."/>
            <person name="Groussin M."/>
            <person name="Gibbons S.M."/>
            <person name="Avila-Pacheco J."/>
            <person name="Jiang X."/>
            <person name="Kearney S.M."/>
            <person name="Perrotta A.R."/>
            <person name="Berdy B."/>
            <person name="Zhao S."/>
            <person name="Lieberman T.D."/>
            <person name="Swanson P.K."/>
            <person name="Smith M."/>
            <person name="Roesemann S."/>
            <person name="Alexander J.E."/>
            <person name="Rich S.A."/>
            <person name="Livny J."/>
            <person name="Vlamakis H."/>
            <person name="Clish C."/>
            <person name="Bullock K."/>
            <person name="Deik A."/>
            <person name="Scott J."/>
            <person name="Pierce K.A."/>
            <person name="Xavier R.J."/>
            <person name="Alm E.J."/>
        </authorList>
    </citation>
    <scope>NUCLEOTIDE SEQUENCE [LARGE SCALE GENOMIC DNA]</scope>
    <source>
        <strain evidence="5 6">BIOML-A7</strain>
    </source>
</reference>
<comment type="caution">
    <text evidence="5">The sequence shown here is derived from an EMBL/GenBank/DDBJ whole genome shotgun (WGS) entry which is preliminary data.</text>
</comment>